<accession>R1IG63</accession>
<gene>
    <name evidence="2" type="ORF">D515_01203</name>
</gene>
<dbReference type="PANTHER" id="PTHR37024">
    <property type="entry name" value="TYPE VI SECRETION SYSTEM DUF2094 AND IMPA-RELATED DOMAIN PROTEIN"/>
    <property type="match status" value="1"/>
</dbReference>
<name>R1IG63_9GAMM</name>
<dbReference type="eggNOG" id="COG3515">
    <property type="taxonomic scope" value="Bacteria"/>
</dbReference>
<dbReference type="Pfam" id="PF06812">
    <property type="entry name" value="ImpA_N"/>
    <property type="match status" value="1"/>
</dbReference>
<protein>
    <recommendedName>
        <fullName evidence="1">ImpA N-terminal domain-containing protein</fullName>
    </recommendedName>
</protein>
<dbReference type="EMBL" id="ANFM02000017">
    <property type="protein sequence ID" value="EOD79731.1"/>
    <property type="molecule type" value="Genomic_DNA"/>
</dbReference>
<dbReference type="InterPro" id="IPR017739">
    <property type="entry name" value="T6SS-assoc_VCA0119"/>
</dbReference>
<dbReference type="AlphaFoldDB" id="R1IG63"/>
<dbReference type="RefSeq" id="WP_002538465.1">
    <property type="nucleotide sequence ID" value="NZ_ANFM02000017.1"/>
</dbReference>
<comment type="caution">
    <text evidence="2">The sequence shown here is derived from an EMBL/GenBank/DDBJ whole genome shotgun (WGS) entry which is preliminary data.</text>
</comment>
<feature type="domain" description="ImpA N-terminal" evidence="1">
    <location>
        <begin position="5"/>
        <end position="96"/>
    </location>
</feature>
<dbReference type="Proteomes" id="UP000011223">
    <property type="component" value="Unassembled WGS sequence"/>
</dbReference>
<evidence type="ECO:0000313" key="2">
    <source>
        <dbReference type="EMBL" id="EOD79731.1"/>
    </source>
</evidence>
<keyword evidence="3" id="KW-1185">Reference proteome</keyword>
<sequence length="483" mass="57269">MERILKPITDDKKISLDELHDNNSYYLVKEEIRKLNEINPEKKIDWKKVEEYSYDILENFDKSLQILTYWFIARLYNHGCQTILESYNVLDGFVKEVKVETSKKNEKFFDWWIEKTIDWISKHKEELSRDKASILLKDLEKIQEQFSDSTTQLIPTQRLISCLHSAISENVCDEGSSILGYEPIDVGKKESENSVHYPKESLENNVEKFYYAESHEKLIKANLNQLKSLSLQIMDNDIFSSKHYRLRRIGVWSDIYLPPTTIEENKTGILPPDINDKRILKTLFDSENWIELIKSSESKLLQYPYWLDLNRFTYIALKKLDHIDIAKQVKRELLKFIDHIESIHLYSFSDGTPFAELDTINWIEKENKYQHKNHLVTEHSESDPTRRLEISKSKSSLYREIYHQVKASLNSGNLELSLCQLELLITAIDTYKLEEWEPMLCIDFLECAAEVYYRTNQRSQYLHVIQKISRIDPTKVRELFRSK</sequence>
<evidence type="ECO:0000313" key="3">
    <source>
        <dbReference type="Proteomes" id="UP000011223"/>
    </source>
</evidence>
<dbReference type="Pfam" id="PF16989">
    <property type="entry name" value="T6SS_VasJ"/>
    <property type="match status" value="1"/>
</dbReference>
<evidence type="ECO:0000259" key="1">
    <source>
        <dbReference type="Pfam" id="PF06812"/>
    </source>
</evidence>
<proteinExistence type="predicted"/>
<dbReference type="InterPro" id="IPR010657">
    <property type="entry name" value="ImpA_N"/>
</dbReference>
<reference evidence="2 3" key="1">
    <citation type="journal article" date="2014" name="PLoS ONE">
        <title>Grimontia indica AK16(T), sp. nov., Isolated from a Seawater Sample Reports the Presence of Pathogenic Genes Similar to Vibrio Genus.</title>
        <authorList>
            <person name="Singh A."/>
            <person name="Vaidya B."/>
            <person name="Khatri I."/>
            <person name="Srinivas T.N."/>
            <person name="Subramanian S."/>
            <person name="Korpole S."/>
            <person name="Pinnaka A.K."/>
        </authorList>
    </citation>
    <scope>NUCLEOTIDE SEQUENCE [LARGE SCALE GENOMIC DNA]</scope>
    <source>
        <strain evidence="2 3">AK16</strain>
    </source>
</reference>
<dbReference type="PANTHER" id="PTHR37024:SF5">
    <property type="entry name" value="IMPA N-TERMINAL DOMAIN-CONTAINING PROTEIN"/>
    <property type="match status" value="1"/>
</dbReference>
<organism evidence="2 3">
    <name type="scientific">Grimontia indica</name>
    <dbReference type="NCBI Taxonomy" id="1056512"/>
    <lineage>
        <taxon>Bacteria</taxon>
        <taxon>Pseudomonadati</taxon>
        <taxon>Pseudomonadota</taxon>
        <taxon>Gammaproteobacteria</taxon>
        <taxon>Vibrionales</taxon>
        <taxon>Vibrionaceae</taxon>
        <taxon>Grimontia</taxon>
    </lineage>
</organism>